<name>A0A2X1QUQ2_9GAMM</name>
<evidence type="ECO:0000256" key="3">
    <source>
        <dbReference type="ARBA" id="ARBA00022679"/>
    </source>
</evidence>
<keyword evidence="3 7" id="KW-0808">Transferase</keyword>
<dbReference type="Proteomes" id="UP000251942">
    <property type="component" value="Unassembled WGS sequence"/>
</dbReference>
<dbReference type="PANTHER" id="PTHR43711">
    <property type="entry name" value="TWO-COMPONENT HISTIDINE KINASE"/>
    <property type="match status" value="1"/>
</dbReference>
<evidence type="ECO:0000256" key="5">
    <source>
        <dbReference type="ARBA" id="ARBA00023012"/>
    </source>
</evidence>
<dbReference type="InterPro" id="IPR005467">
    <property type="entry name" value="His_kinase_dom"/>
</dbReference>
<dbReference type="EMBL" id="UASS01000040">
    <property type="protein sequence ID" value="SPX62728.1"/>
    <property type="molecule type" value="Genomic_DNA"/>
</dbReference>
<dbReference type="SUPFAM" id="SSF55874">
    <property type="entry name" value="ATPase domain of HSP90 chaperone/DNA topoisomerase II/histidine kinase"/>
    <property type="match status" value="1"/>
</dbReference>
<comment type="catalytic activity">
    <reaction evidence="1">
        <text>ATP + protein L-histidine = ADP + protein N-phospho-L-histidine.</text>
        <dbReference type="EC" id="2.7.13.3"/>
    </reaction>
</comment>
<reference evidence="7 8" key="1">
    <citation type="submission" date="2018-06" db="EMBL/GenBank/DDBJ databases">
        <authorList>
            <consortium name="Pathogen Informatics"/>
            <person name="Doyle S."/>
        </authorList>
    </citation>
    <scope>NUCLEOTIDE SEQUENCE [LARGE SCALE GENOMIC DNA]</scope>
    <source>
        <strain evidence="7 8">NCTC12022</strain>
    </source>
</reference>
<dbReference type="EC" id="2.7.13.3" evidence="2"/>
<dbReference type="InterPro" id="IPR003594">
    <property type="entry name" value="HATPase_dom"/>
</dbReference>
<evidence type="ECO:0000256" key="2">
    <source>
        <dbReference type="ARBA" id="ARBA00012438"/>
    </source>
</evidence>
<dbReference type="InterPro" id="IPR004358">
    <property type="entry name" value="Sig_transdc_His_kin-like_C"/>
</dbReference>
<proteinExistence type="predicted"/>
<dbReference type="AlphaFoldDB" id="A0A2X1QUQ2"/>
<dbReference type="GO" id="GO:0004673">
    <property type="term" value="F:protein histidine kinase activity"/>
    <property type="evidence" value="ECO:0007669"/>
    <property type="project" value="UniProtKB-EC"/>
</dbReference>
<accession>A0A2X1QUQ2</accession>
<organism evidence="7 8">
    <name type="scientific">Legionella feeleii</name>
    <dbReference type="NCBI Taxonomy" id="453"/>
    <lineage>
        <taxon>Bacteria</taxon>
        <taxon>Pseudomonadati</taxon>
        <taxon>Pseudomonadota</taxon>
        <taxon>Gammaproteobacteria</taxon>
        <taxon>Legionellales</taxon>
        <taxon>Legionellaceae</taxon>
        <taxon>Legionella</taxon>
    </lineage>
</organism>
<gene>
    <name evidence="7" type="primary">qseC_2</name>
    <name evidence="7" type="ORF">NCTC12022_03493</name>
</gene>
<protein>
    <recommendedName>
        <fullName evidence="2">histidine kinase</fullName>
        <ecNumber evidence="2">2.7.13.3</ecNumber>
    </recommendedName>
</protein>
<keyword evidence="4 7" id="KW-0418">Kinase</keyword>
<evidence type="ECO:0000259" key="6">
    <source>
        <dbReference type="PROSITE" id="PS50109"/>
    </source>
</evidence>
<sequence length="92" mass="10008">MSVRVYSKEQELVLEVRDNGPGIPSELQNRVFERFFRVLGNKSPGSGLGLAIVRQITDLHGGRVELDSPAEGTGLIVRVYFPIPNGASSQQG</sequence>
<dbReference type="SMART" id="SM00387">
    <property type="entry name" value="HATPase_c"/>
    <property type="match status" value="1"/>
</dbReference>
<dbReference type="InterPro" id="IPR050736">
    <property type="entry name" value="Sensor_HK_Regulatory"/>
</dbReference>
<dbReference type="Pfam" id="PF02518">
    <property type="entry name" value="HATPase_c"/>
    <property type="match status" value="1"/>
</dbReference>
<dbReference type="Gene3D" id="3.30.565.10">
    <property type="entry name" value="Histidine kinase-like ATPase, C-terminal domain"/>
    <property type="match status" value="1"/>
</dbReference>
<feature type="domain" description="Histidine kinase" evidence="6">
    <location>
        <begin position="1"/>
        <end position="85"/>
    </location>
</feature>
<dbReference type="PANTHER" id="PTHR43711:SF28">
    <property type="entry name" value="SENSOR HISTIDINE KINASE YXDK"/>
    <property type="match status" value="1"/>
</dbReference>
<dbReference type="GO" id="GO:0000160">
    <property type="term" value="P:phosphorelay signal transduction system"/>
    <property type="evidence" value="ECO:0007669"/>
    <property type="project" value="UniProtKB-KW"/>
</dbReference>
<keyword evidence="5" id="KW-0902">Two-component regulatory system</keyword>
<evidence type="ECO:0000256" key="4">
    <source>
        <dbReference type="ARBA" id="ARBA00022777"/>
    </source>
</evidence>
<dbReference type="InterPro" id="IPR036890">
    <property type="entry name" value="HATPase_C_sf"/>
</dbReference>
<dbReference type="PRINTS" id="PR00344">
    <property type="entry name" value="BCTRLSENSOR"/>
</dbReference>
<evidence type="ECO:0000313" key="8">
    <source>
        <dbReference type="Proteomes" id="UP000251942"/>
    </source>
</evidence>
<evidence type="ECO:0000313" key="7">
    <source>
        <dbReference type="EMBL" id="SPX62728.1"/>
    </source>
</evidence>
<dbReference type="CDD" id="cd00075">
    <property type="entry name" value="HATPase"/>
    <property type="match status" value="1"/>
</dbReference>
<evidence type="ECO:0000256" key="1">
    <source>
        <dbReference type="ARBA" id="ARBA00000085"/>
    </source>
</evidence>
<dbReference type="PROSITE" id="PS50109">
    <property type="entry name" value="HIS_KIN"/>
    <property type="match status" value="1"/>
</dbReference>